<dbReference type="Pfam" id="PF02518">
    <property type="entry name" value="HATPase_c"/>
    <property type="match status" value="1"/>
</dbReference>
<evidence type="ECO:0000259" key="10">
    <source>
        <dbReference type="PROSITE" id="PS50109"/>
    </source>
</evidence>
<dbReference type="CDD" id="cd00075">
    <property type="entry name" value="HATPase"/>
    <property type="match status" value="1"/>
</dbReference>
<dbReference type="InterPro" id="IPR011006">
    <property type="entry name" value="CheY-like_superfamily"/>
</dbReference>
<evidence type="ECO:0000256" key="5">
    <source>
        <dbReference type="ARBA" id="ARBA00022741"/>
    </source>
</evidence>
<evidence type="ECO:0000256" key="7">
    <source>
        <dbReference type="ARBA" id="ARBA00022840"/>
    </source>
</evidence>
<dbReference type="SMART" id="SM00387">
    <property type="entry name" value="HATPase_c"/>
    <property type="match status" value="1"/>
</dbReference>
<evidence type="ECO:0000259" key="12">
    <source>
        <dbReference type="PROSITE" id="PS50112"/>
    </source>
</evidence>
<dbReference type="GO" id="GO:0005524">
    <property type="term" value="F:ATP binding"/>
    <property type="evidence" value="ECO:0007669"/>
    <property type="project" value="UniProtKB-KW"/>
</dbReference>
<dbReference type="SUPFAM" id="SSF52172">
    <property type="entry name" value="CheY-like"/>
    <property type="match status" value="1"/>
</dbReference>
<dbReference type="PROSITE" id="PS50109">
    <property type="entry name" value="HIS_KIN"/>
    <property type="match status" value="1"/>
</dbReference>
<dbReference type="SUPFAM" id="SSF55785">
    <property type="entry name" value="PYP-like sensor domain (PAS domain)"/>
    <property type="match status" value="1"/>
</dbReference>
<sequence length="517" mass="57438">MVSLRRRGASTMPQSKPFVAGRGMKNELEILLVEDDPDAQANLFDILEMDGHQIRVAGSFGDVRASGLQPDVELVILDRRLPDGNVEDALPELTALLPNAEFIVITGFADIESTIAAFRLGVTDYLLKPVHPDVIRQSVARLARQKHVESELNREQRFANQILDTSEALIVVLDMDGCIVRFNPHFTAITGWTLDDLKGKSYIDHCIPESERDRLRQVFRETATGKHSTGVCNGVLTSDGRIRQFRWSDSTLTDEDGEITSVLAIGIDVTDVVEAQNAAARDHRLAAIGQTVAGLAHESRNALHRINASVEILRLDIPIESESREEVDSIARASSELQLTLEEVRQYAAPIQLHREPVMLHEVWRRVWGYLAKTRGQRDAELIEAPGCCDCLVDVDVMRMEQVFRNLFENSLAACDDPVCIQVDCKCDDQGTVQLDIRDNGPGLCAEQRQKLFEPFYTTKSRGTGLGMSIVQRIIDAHHGDIQVGEPTDRGARFLIRLGKQKAVFASSSWQEAAADA</sequence>
<dbReference type="InterPro" id="IPR005467">
    <property type="entry name" value="His_kinase_dom"/>
</dbReference>
<dbReference type="GO" id="GO:0000155">
    <property type="term" value="F:phosphorelay sensor kinase activity"/>
    <property type="evidence" value="ECO:0007669"/>
    <property type="project" value="InterPro"/>
</dbReference>
<dbReference type="CDD" id="cd00130">
    <property type="entry name" value="PAS"/>
    <property type="match status" value="1"/>
</dbReference>
<dbReference type="KEGG" id="rlc:K227x_04910"/>
<dbReference type="SMART" id="SM00448">
    <property type="entry name" value="REC"/>
    <property type="match status" value="1"/>
</dbReference>
<dbReference type="GO" id="GO:0006355">
    <property type="term" value="P:regulation of DNA-templated transcription"/>
    <property type="evidence" value="ECO:0007669"/>
    <property type="project" value="InterPro"/>
</dbReference>
<feature type="modified residue" description="4-aspartylphosphate" evidence="9">
    <location>
        <position position="78"/>
    </location>
</feature>
<dbReference type="PANTHER" id="PTHR43065">
    <property type="entry name" value="SENSOR HISTIDINE KINASE"/>
    <property type="match status" value="1"/>
</dbReference>
<dbReference type="PROSITE" id="PS50110">
    <property type="entry name" value="RESPONSE_REGULATORY"/>
    <property type="match status" value="1"/>
</dbReference>
<dbReference type="PROSITE" id="PS50112">
    <property type="entry name" value="PAS"/>
    <property type="match status" value="1"/>
</dbReference>
<feature type="domain" description="PAS" evidence="12">
    <location>
        <begin position="155"/>
        <end position="226"/>
    </location>
</feature>
<dbReference type="SMART" id="SM00091">
    <property type="entry name" value="PAS"/>
    <property type="match status" value="1"/>
</dbReference>
<dbReference type="SMART" id="SM00388">
    <property type="entry name" value="HisKA"/>
    <property type="match status" value="1"/>
</dbReference>
<dbReference type="InterPro" id="IPR000014">
    <property type="entry name" value="PAS"/>
</dbReference>
<dbReference type="EC" id="2.7.13.3" evidence="2"/>
<keyword evidence="5" id="KW-0547">Nucleotide-binding</keyword>
<evidence type="ECO:0000256" key="2">
    <source>
        <dbReference type="ARBA" id="ARBA00012438"/>
    </source>
</evidence>
<keyword evidence="15" id="KW-1185">Reference proteome</keyword>
<dbReference type="Pfam" id="PF00512">
    <property type="entry name" value="HisKA"/>
    <property type="match status" value="1"/>
</dbReference>
<evidence type="ECO:0000256" key="1">
    <source>
        <dbReference type="ARBA" id="ARBA00000085"/>
    </source>
</evidence>
<evidence type="ECO:0000256" key="6">
    <source>
        <dbReference type="ARBA" id="ARBA00022777"/>
    </source>
</evidence>
<dbReference type="InterPro" id="IPR003661">
    <property type="entry name" value="HisK_dim/P_dom"/>
</dbReference>
<dbReference type="InterPro" id="IPR000700">
    <property type="entry name" value="PAS-assoc_C"/>
</dbReference>
<evidence type="ECO:0000259" key="13">
    <source>
        <dbReference type="PROSITE" id="PS50113"/>
    </source>
</evidence>
<reference evidence="14 15" key="1">
    <citation type="submission" date="2019-02" db="EMBL/GenBank/DDBJ databases">
        <title>Deep-cultivation of Planctomycetes and their phenomic and genomic characterization uncovers novel biology.</title>
        <authorList>
            <person name="Wiegand S."/>
            <person name="Jogler M."/>
            <person name="Boedeker C."/>
            <person name="Pinto D."/>
            <person name="Vollmers J."/>
            <person name="Rivas-Marin E."/>
            <person name="Kohn T."/>
            <person name="Peeters S.H."/>
            <person name="Heuer A."/>
            <person name="Rast P."/>
            <person name="Oberbeckmann S."/>
            <person name="Bunk B."/>
            <person name="Jeske O."/>
            <person name="Meyerdierks A."/>
            <person name="Storesund J.E."/>
            <person name="Kallscheuer N."/>
            <person name="Luecker S."/>
            <person name="Lage O.M."/>
            <person name="Pohl T."/>
            <person name="Merkel B.J."/>
            <person name="Hornburger P."/>
            <person name="Mueller R.-W."/>
            <person name="Bruemmer F."/>
            <person name="Labrenz M."/>
            <person name="Spormann A.M."/>
            <person name="Op den Camp H."/>
            <person name="Overmann J."/>
            <person name="Amann R."/>
            <person name="Jetten M.S.M."/>
            <person name="Mascher T."/>
            <person name="Medema M.H."/>
            <person name="Devos D.P."/>
            <person name="Kaster A.-K."/>
            <person name="Ovreas L."/>
            <person name="Rohde M."/>
            <person name="Galperin M.Y."/>
            <person name="Jogler C."/>
        </authorList>
    </citation>
    <scope>NUCLEOTIDE SEQUENCE [LARGE SCALE GENOMIC DNA]</scope>
    <source>
        <strain evidence="14 15">K22_7</strain>
    </source>
</reference>
<accession>A0A517N4R0</accession>
<dbReference type="InterPro" id="IPR003594">
    <property type="entry name" value="HATPase_dom"/>
</dbReference>
<dbReference type="Pfam" id="PF00989">
    <property type="entry name" value="PAS"/>
    <property type="match status" value="1"/>
</dbReference>
<dbReference type="Gene3D" id="3.30.450.20">
    <property type="entry name" value="PAS domain"/>
    <property type="match status" value="1"/>
</dbReference>
<dbReference type="PROSITE" id="PS50113">
    <property type="entry name" value="PAC"/>
    <property type="match status" value="1"/>
</dbReference>
<keyword evidence="6" id="KW-0418">Kinase</keyword>
<evidence type="ECO:0000256" key="3">
    <source>
        <dbReference type="ARBA" id="ARBA00022553"/>
    </source>
</evidence>
<dbReference type="InterPro" id="IPR001789">
    <property type="entry name" value="Sig_transdc_resp-reg_receiver"/>
</dbReference>
<organism evidence="14 15">
    <name type="scientific">Rubripirellula lacrimiformis</name>
    <dbReference type="NCBI Taxonomy" id="1930273"/>
    <lineage>
        <taxon>Bacteria</taxon>
        <taxon>Pseudomonadati</taxon>
        <taxon>Planctomycetota</taxon>
        <taxon>Planctomycetia</taxon>
        <taxon>Pirellulales</taxon>
        <taxon>Pirellulaceae</taxon>
        <taxon>Rubripirellula</taxon>
    </lineage>
</organism>
<dbReference type="AlphaFoldDB" id="A0A517N4R0"/>
<dbReference type="InterPro" id="IPR004358">
    <property type="entry name" value="Sig_transdc_His_kin-like_C"/>
</dbReference>
<dbReference type="InterPro" id="IPR036097">
    <property type="entry name" value="HisK_dim/P_sf"/>
</dbReference>
<keyword evidence="3 9" id="KW-0597">Phosphoprotein</keyword>
<dbReference type="CDD" id="cd00156">
    <property type="entry name" value="REC"/>
    <property type="match status" value="1"/>
</dbReference>
<comment type="catalytic activity">
    <reaction evidence="1">
        <text>ATP + protein L-histidine = ADP + protein N-phospho-L-histidine.</text>
        <dbReference type="EC" id="2.7.13.3"/>
    </reaction>
</comment>
<keyword evidence="8" id="KW-0902">Two-component regulatory system</keyword>
<protein>
    <recommendedName>
        <fullName evidence="2">histidine kinase</fullName>
        <ecNumber evidence="2">2.7.13.3</ecNumber>
    </recommendedName>
</protein>
<proteinExistence type="predicted"/>
<dbReference type="SUPFAM" id="SSF47384">
    <property type="entry name" value="Homodimeric domain of signal transducing histidine kinase"/>
    <property type="match status" value="1"/>
</dbReference>
<evidence type="ECO:0000256" key="4">
    <source>
        <dbReference type="ARBA" id="ARBA00022679"/>
    </source>
</evidence>
<keyword evidence="4 14" id="KW-0808">Transferase</keyword>
<dbReference type="InterPro" id="IPR035965">
    <property type="entry name" value="PAS-like_dom_sf"/>
</dbReference>
<dbReference type="PANTHER" id="PTHR43065:SF10">
    <property type="entry name" value="PEROXIDE STRESS-ACTIVATED HISTIDINE KINASE MAK3"/>
    <property type="match status" value="1"/>
</dbReference>
<dbReference type="PRINTS" id="PR00344">
    <property type="entry name" value="BCTRLSENSOR"/>
</dbReference>
<feature type="domain" description="Histidine kinase" evidence="10">
    <location>
        <begin position="294"/>
        <end position="502"/>
    </location>
</feature>
<keyword evidence="7" id="KW-0067">ATP-binding</keyword>
<dbReference type="NCBIfam" id="TIGR00229">
    <property type="entry name" value="sensory_box"/>
    <property type="match status" value="1"/>
</dbReference>
<dbReference type="Pfam" id="PF00072">
    <property type="entry name" value="Response_reg"/>
    <property type="match status" value="1"/>
</dbReference>
<dbReference type="Gene3D" id="3.40.50.2300">
    <property type="match status" value="1"/>
</dbReference>
<evidence type="ECO:0000256" key="8">
    <source>
        <dbReference type="ARBA" id="ARBA00023012"/>
    </source>
</evidence>
<dbReference type="Gene3D" id="1.10.287.130">
    <property type="match status" value="1"/>
</dbReference>
<dbReference type="Proteomes" id="UP000318538">
    <property type="component" value="Chromosome"/>
</dbReference>
<name>A0A517N4R0_9BACT</name>
<gene>
    <name evidence="14" type="primary">zraS_2</name>
    <name evidence="14" type="ORF">K227x_04910</name>
</gene>
<dbReference type="InterPro" id="IPR036890">
    <property type="entry name" value="HATPase_C_sf"/>
</dbReference>
<dbReference type="InterPro" id="IPR013767">
    <property type="entry name" value="PAS_fold"/>
</dbReference>
<dbReference type="EMBL" id="CP036525">
    <property type="protein sequence ID" value="QDT02120.1"/>
    <property type="molecule type" value="Genomic_DNA"/>
</dbReference>
<evidence type="ECO:0000313" key="15">
    <source>
        <dbReference type="Proteomes" id="UP000318538"/>
    </source>
</evidence>
<feature type="domain" description="PAC" evidence="13">
    <location>
        <begin position="229"/>
        <end position="281"/>
    </location>
</feature>
<dbReference type="SUPFAM" id="SSF55874">
    <property type="entry name" value="ATPase domain of HSP90 chaperone/DNA topoisomerase II/histidine kinase"/>
    <property type="match status" value="1"/>
</dbReference>
<evidence type="ECO:0000256" key="9">
    <source>
        <dbReference type="PROSITE-ProRule" id="PRU00169"/>
    </source>
</evidence>
<evidence type="ECO:0000259" key="11">
    <source>
        <dbReference type="PROSITE" id="PS50110"/>
    </source>
</evidence>
<dbReference type="Gene3D" id="3.30.565.10">
    <property type="entry name" value="Histidine kinase-like ATPase, C-terminal domain"/>
    <property type="match status" value="1"/>
</dbReference>
<feature type="domain" description="Response regulatory" evidence="11">
    <location>
        <begin position="29"/>
        <end position="143"/>
    </location>
</feature>
<evidence type="ECO:0000313" key="14">
    <source>
        <dbReference type="EMBL" id="QDT02120.1"/>
    </source>
</evidence>